<proteinExistence type="predicted"/>
<keyword evidence="1" id="KW-0812">Transmembrane</keyword>
<name>A0AAD5V7U0_9APHY</name>
<comment type="caution">
    <text evidence="3">The sequence shown here is derived from an EMBL/GenBank/DDBJ whole genome shotgun (WGS) entry which is preliminary data.</text>
</comment>
<evidence type="ECO:0000313" key="3">
    <source>
        <dbReference type="EMBL" id="KAJ3484320.1"/>
    </source>
</evidence>
<feature type="transmembrane region" description="Helical" evidence="1">
    <location>
        <begin position="149"/>
        <end position="176"/>
    </location>
</feature>
<keyword evidence="1" id="KW-1133">Transmembrane helix</keyword>
<dbReference type="EMBL" id="JANAWD010000194">
    <property type="protein sequence ID" value="KAJ3484320.1"/>
    <property type="molecule type" value="Genomic_DNA"/>
</dbReference>
<keyword evidence="1" id="KW-0472">Membrane</keyword>
<feature type="domain" description="DUF6534" evidence="2">
    <location>
        <begin position="122"/>
        <end position="207"/>
    </location>
</feature>
<dbReference type="AlphaFoldDB" id="A0AAD5V7U0"/>
<feature type="transmembrane region" description="Helical" evidence="1">
    <location>
        <begin position="76"/>
        <end position="94"/>
    </location>
</feature>
<dbReference type="Proteomes" id="UP001212997">
    <property type="component" value="Unassembled WGS sequence"/>
</dbReference>
<organism evidence="3 4">
    <name type="scientific">Meripilus lineatus</name>
    <dbReference type="NCBI Taxonomy" id="2056292"/>
    <lineage>
        <taxon>Eukaryota</taxon>
        <taxon>Fungi</taxon>
        <taxon>Dikarya</taxon>
        <taxon>Basidiomycota</taxon>
        <taxon>Agaricomycotina</taxon>
        <taxon>Agaricomycetes</taxon>
        <taxon>Polyporales</taxon>
        <taxon>Meripilaceae</taxon>
        <taxon>Meripilus</taxon>
    </lineage>
</organism>
<evidence type="ECO:0000259" key="2">
    <source>
        <dbReference type="Pfam" id="PF20152"/>
    </source>
</evidence>
<dbReference type="InterPro" id="IPR045339">
    <property type="entry name" value="DUF6534"/>
</dbReference>
<dbReference type="Pfam" id="PF20152">
    <property type="entry name" value="DUF6534"/>
    <property type="match status" value="1"/>
</dbReference>
<reference evidence="3" key="1">
    <citation type="submission" date="2022-07" db="EMBL/GenBank/DDBJ databases">
        <title>Genome Sequence of Physisporinus lineatus.</title>
        <authorList>
            <person name="Buettner E."/>
        </authorList>
    </citation>
    <scope>NUCLEOTIDE SEQUENCE</scope>
    <source>
        <strain evidence="3">VT162</strain>
    </source>
</reference>
<accession>A0AAD5V7U0</accession>
<evidence type="ECO:0000313" key="4">
    <source>
        <dbReference type="Proteomes" id="UP001212997"/>
    </source>
</evidence>
<gene>
    <name evidence="3" type="ORF">NLI96_g5725</name>
</gene>
<dbReference type="PANTHER" id="PTHR40465">
    <property type="entry name" value="CHROMOSOME 1, WHOLE GENOME SHOTGUN SEQUENCE"/>
    <property type="match status" value="1"/>
</dbReference>
<dbReference type="PANTHER" id="PTHR40465:SF1">
    <property type="entry name" value="DUF6534 DOMAIN-CONTAINING PROTEIN"/>
    <property type="match status" value="1"/>
</dbReference>
<protein>
    <recommendedName>
        <fullName evidence="2">DUF6534 domain-containing protein</fullName>
    </recommendedName>
</protein>
<feature type="transmembrane region" description="Helical" evidence="1">
    <location>
        <begin position="7"/>
        <end position="28"/>
    </location>
</feature>
<evidence type="ECO:0000256" key="1">
    <source>
        <dbReference type="SAM" id="Phobius"/>
    </source>
</evidence>
<feature type="transmembrane region" description="Helical" evidence="1">
    <location>
        <begin position="40"/>
        <end position="64"/>
    </location>
</feature>
<feature type="transmembrane region" description="Helical" evidence="1">
    <location>
        <begin position="114"/>
        <end position="137"/>
    </location>
</feature>
<keyword evidence="4" id="KW-1185">Reference proteome</keyword>
<sequence length="289" mass="32249">MKVLVTILWVLDFLHFFMTTHAFYYYGVTNYMNPVAMSKMTWSLVVHVLCESISDAIVRGIFSWRIWKLSGGNKPLVVTFAIIAVAIFAGGIAFSTRAAQVVYWGDFEEISSLIYYSLGTAAGADVLMSATLCYYLSRRRSSFRSTQSLLDTLVVFSINAGVFTSTCALACVISYATMPNNFIFQAFYYPLPKLLLNSLMAMMNARPSIRDAKFKGPYSIPLSGVRSTENVRFNNSQSAQEHNEQGIEIQINTTLDQKTDPGFIQLGDTAHCAVNDKRPKHGEEWLGAI</sequence>